<feature type="transmembrane region" description="Helical" evidence="7">
    <location>
        <begin position="358"/>
        <end position="383"/>
    </location>
</feature>
<dbReference type="Pfam" id="PF12704">
    <property type="entry name" value="MacB_PCD"/>
    <property type="match status" value="1"/>
</dbReference>
<evidence type="ECO:0000256" key="7">
    <source>
        <dbReference type="SAM" id="Phobius"/>
    </source>
</evidence>
<feature type="transmembrane region" description="Helical" evidence="7">
    <location>
        <begin position="748"/>
        <end position="773"/>
    </location>
</feature>
<dbReference type="EMBL" id="JACHHO010000001">
    <property type="protein sequence ID" value="MBB5202926.1"/>
    <property type="molecule type" value="Genomic_DNA"/>
</dbReference>
<evidence type="ECO:0000259" key="8">
    <source>
        <dbReference type="Pfam" id="PF02687"/>
    </source>
</evidence>
<comment type="subcellular location">
    <subcellularLocation>
        <location evidence="1">Cell membrane</location>
        <topology evidence="1">Multi-pass membrane protein</topology>
    </subcellularLocation>
</comment>
<evidence type="ECO:0000256" key="3">
    <source>
        <dbReference type="ARBA" id="ARBA00022692"/>
    </source>
</evidence>
<feature type="transmembrane region" description="Helical" evidence="7">
    <location>
        <begin position="702"/>
        <end position="728"/>
    </location>
</feature>
<dbReference type="Proteomes" id="UP000554837">
    <property type="component" value="Unassembled WGS sequence"/>
</dbReference>
<feature type="transmembrane region" description="Helical" evidence="7">
    <location>
        <begin position="270"/>
        <end position="289"/>
    </location>
</feature>
<dbReference type="InterPro" id="IPR050250">
    <property type="entry name" value="Macrolide_Exporter_MacB"/>
</dbReference>
<dbReference type="PANTHER" id="PTHR30572">
    <property type="entry name" value="MEMBRANE COMPONENT OF TRANSPORTER-RELATED"/>
    <property type="match status" value="1"/>
</dbReference>
<dbReference type="PANTHER" id="PTHR30572:SF4">
    <property type="entry name" value="ABC TRANSPORTER PERMEASE YTRF"/>
    <property type="match status" value="1"/>
</dbReference>
<keyword evidence="3 7" id="KW-0812">Transmembrane</keyword>
<name>A0A840S1H0_9BURK</name>
<evidence type="ECO:0000259" key="9">
    <source>
        <dbReference type="Pfam" id="PF12704"/>
    </source>
</evidence>
<evidence type="ECO:0000256" key="4">
    <source>
        <dbReference type="ARBA" id="ARBA00022989"/>
    </source>
</evidence>
<feature type="domain" description="MacB-like periplasmic core" evidence="9">
    <location>
        <begin position="432"/>
        <end position="622"/>
    </location>
</feature>
<feature type="domain" description="ABC3 transporter permease C-terminal" evidence="8">
    <location>
        <begin position="270"/>
        <end position="389"/>
    </location>
</feature>
<dbReference type="GO" id="GO:0005886">
    <property type="term" value="C:plasma membrane"/>
    <property type="evidence" value="ECO:0007669"/>
    <property type="project" value="UniProtKB-SubCell"/>
</dbReference>
<evidence type="ECO:0000256" key="2">
    <source>
        <dbReference type="ARBA" id="ARBA00022475"/>
    </source>
</evidence>
<dbReference type="InterPro" id="IPR025857">
    <property type="entry name" value="MacB_PCD"/>
</dbReference>
<evidence type="ECO:0000256" key="1">
    <source>
        <dbReference type="ARBA" id="ARBA00004651"/>
    </source>
</evidence>
<dbReference type="InterPro" id="IPR003838">
    <property type="entry name" value="ABC3_permease_C"/>
</dbReference>
<dbReference type="RefSeq" id="WP_175423707.1">
    <property type="nucleotide sequence ID" value="NZ_CP040709.1"/>
</dbReference>
<gene>
    <name evidence="10" type="ORF">HNQ51_000219</name>
</gene>
<reference evidence="10 11" key="1">
    <citation type="submission" date="2020-08" db="EMBL/GenBank/DDBJ databases">
        <title>Genomic Encyclopedia of Type Strains, Phase IV (KMG-IV): sequencing the most valuable type-strain genomes for metagenomic binning, comparative biology and taxonomic classification.</title>
        <authorList>
            <person name="Goeker M."/>
        </authorList>
    </citation>
    <scope>NUCLEOTIDE SEQUENCE [LARGE SCALE GENOMIC DNA]</scope>
    <source>
        <strain evidence="10 11">DSM 23958</strain>
    </source>
</reference>
<proteinExistence type="inferred from homology"/>
<comment type="similarity">
    <text evidence="6">Belongs to the ABC-4 integral membrane protein family.</text>
</comment>
<dbReference type="GO" id="GO:0022857">
    <property type="term" value="F:transmembrane transporter activity"/>
    <property type="evidence" value="ECO:0007669"/>
    <property type="project" value="TreeGrafter"/>
</dbReference>
<feature type="transmembrane region" description="Helical" evidence="7">
    <location>
        <begin position="654"/>
        <end position="681"/>
    </location>
</feature>
<sequence>MAGWFERFSDTRWRKASRDLGWARSAWLALALGLGQAAAGVLLLTWAGVERATETAFRASLPVSASLRFGMGQTLDGARVAGLLAQQNEIAAWRLRRQVSAQVRAGSGWRAARLTALDDPTRVAIGRLQPESGPWPVPPGVLLMERSSLGFSEAQVGEPLLLRVDRRSHSLPLAGLLRDVSLAPGWMEHLVDLQVHPDTFEQLGLPAGFNELQIRLRDPAAPRAAVRQAVERLQTQMQAQGLVVQGVDIPEPGQHIHAAQMNSLLLTQGAFALLTLAAAGFLTFNLFAARLQAQRRELGVLKALGASARTLWVLGLGPALLLGGAANALALPVVLWGAQAYTAFKLDLLNFPPSVATLPWGALCLWAGVGLLLPLLAAAWPLAQALREPVVRQLDPGRDLAPSSGPLPAWARGLGPWVGLALGALLRRRSRSLLTVGALGLALASLFAAAALKAAVRASVDQLFAAQSYELLARLEPGGPDGAMEALARALPGVAAAEAWRALRATVVGAGVGDARAFALIGLPRSTAHWRAALAEGRWLQAPGELVVARTLLRQQPAWRLGQTVSLQLQGQGQIQRLRLVGVIESGTQALALMTREELPGPATRLALRLRDPADPLAAAAAGQALQAALAQAGQAPAQLSATAQSRQVLEDHLLMVVNFLAVMGVLLMAVASLGLAATLAQSVLERRREIGVLRALGLGDGRLAAVLALEAALLLLAALALALPLAAPLSAALEWAFGRIFFVLPWVLWPGSGPLLQVLGSLLLVGLLALALPLRRALRMPTAQAMAG</sequence>
<dbReference type="Pfam" id="PF02687">
    <property type="entry name" value="FtsX"/>
    <property type="match status" value="2"/>
</dbReference>
<keyword evidence="4 7" id="KW-1133">Transmembrane helix</keyword>
<feature type="domain" description="ABC3 transporter permease C-terminal" evidence="8">
    <location>
        <begin position="663"/>
        <end position="782"/>
    </location>
</feature>
<evidence type="ECO:0000256" key="5">
    <source>
        <dbReference type="ARBA" id="ARBA00023136"/>
    </source>
</evidence>
<feature type="transmembrane region" description="Helical" evidence="7">
    <location>
        <begin position="433"/>
        <end position="452"/>
    </location>
</feature>
<dbReference type="AlphaFoldDB" id="A0A840S1H0"/>
<organism evidence="10 11">
    <name type="scientific">Inhella inkyongensis</name>
    <dbReference type="NCBI Taxonomy" id="392593"/>
    <lineage>
        <taxon>Bacteria</taxon>
        <taxon>Pseudomonadati</taxon>
        <taxon>Pseudomonadota</taxon>
        <taxon>Betaproteobacteria</taxon>
        <taxon>Burkholderiales</taxon>
        <taxon>Sphaerotilaceae</taxon>
        <taxon>Inhella</taxon>
    </lineage>
</organism>
<evidence type="ECO:0000313" key="10">
    <source>
        <dbReference type="EMBL" id="MBB5202926.1"/>
    </source>
</evidence>
<protein>
    <submittedName>
        <fullName evidence="10">Putative ABC transport system permease protein</fullName>
    </submittedName>
</protein>
<keyword evidence="11" id="KW-1185">Reference proteome</keyword>
<keyword evidence="5 7" id="KW-0472">Membrane</keyword>
<comment type="caution">
    <text evidence="10">The sequence shown here is derived from an EMBL/GenBank/DDBJ whole genome shotgun (WGS) entry which is preliminary data.</text>
</comment>
<keyword evidence="2" id="KW-1003">Cell membrane</keyword>
<feature type="transmembrane region" description="Helical" evidence="7">
    <location>
        <begin position="310"/>
        <end position="338"/>
    </location>
</feature>
<accession>A0A840S1H0</accession>
<evidence type="ECO:0000256" key="6">
    <source>
        <dbReference type="ARBA" id="ARBA00038076"/>
    </source>
</evidence>
<evidence type="ECO:0000313" key="11">
    <source>
        <dbReference type="Proteomes" id="UP000554837"/>
    </source>
</evidence>